<feature type="compositionally biased region" description="Basic and acidic residues" evidence="1">
    <location>
        <begin position="37"/>
        <end position="53"/>
    </location>
</feature>
<keyword evidence="2" id="KW-1133">Transmembrane helix</keyword>
<organism evidence="3 4">
    <name type="scientific">Bacillus seohaeanensis</name>
    <dbReference type="NCBI Taxonomy" id="284580"/>
    <lineage>
        <taxon>Bacteria</taxon>
        <taxon>Bacillati</taxon>
        <taxon>Bacillota</taxon>
        <taxon>Bacilli</taxon>
        <taxon>Bacillales</taxon>
        <taxon>Bacillaceae</taxon>
        <taxon>Bacillus</taxon>
    </lineage>
</organism>
<feature type="transmembrane region" description="Helical" evidence="2">
    <location>
        <begin position="7"/>
        <end position="29"/>
    </location>
</feature>
<evidence type="ECO:0000256" key="2">
    <source>
        <dbReference type="SAM" id="Phobius"/>
    </source>
</evidence>
<comment type="caution">
    <text evidence="3">The sequence shown here is derived from an EMBL/GenBank/DDBJ whole genome shotgun (WGS) entry which is preliminary data.</text>
</comment>
<dbReference type="Proteomes" id="UP001597506">
    <property type="component" value="Unassembled WGS sequence"/>
</dbReference>
<feature type="compositionally biased region" description="Polar residues" evidence="1">
    <location>
        <begin position="55"/>
        <end position="66"/>
    </location>
</feature>
<sequence>MSKKKKYLFIAYIIAFLVVVSSLTTYSFLTTSPERIKADEKKSTEEASKKVEGDTSVNTGESNENPFNEEVATPLTETVLQQYIHAMSHQKVEAEEKWSFYKMTDDRIQFLLNQLEAEDYEHEELYHTILLKWQEGDLSSVDDDHNEIWNLQGGTVGEATGILTKEEENQYLQKQKNEKR</sequence>
<reference evidence="4" key="1">
    <citation type="journal article" date="2019" name="Int. J. Syst. Evol. Microbiol.">
        <title>The Global Catalogue of Microorganisms (GCM) 10K type strain sequencing project: providing services to taxonomists for standard genome sequencing and annotation.</title>
        <authorList>
            <consortium name="The Broad Institute Genomics Platform"/>
            <consortium name="The Broad Institute Genome Sequencing Center for Infectious Disease"/>
            <person name="Wu L."/>
            <person name="Ma J."/>
        </authorList>
    </citation>
    <scope>NUCLEOTIDE SEQUENCE [LARGE SCALE GENOMIC DNA]</scope>
    <source>
        <strain evidence="4">KCTC 3913</strain>
    </source>
</reference>
<name>A0ABW5RXU5_9BACI</name>
<accession>A0ABW5RXU5</accession>
<dbReference type="RefSeq" id="WP_377938173.1">
    <property type="nucleotide sequence ID" value="NZ_JBHUMF010000035.1"/>
</dbReference>
<evidence type="ECO:0000313" key="4">
    <source>
        <dbReference type="Proteomes" id="UP001597506"/>
    </source>
</evidence>
<keyword evidence="2" id="KW-0812">Transmembrane</keyword>
<proteinExistence type="predicted"/>
<gene>
    <name evidence="3" type="ORF">ACFSUL_20615</name>
</gene>
<keyword evidence="2" id="KW-0472">Membrane</keyword>
<dbReference type="Pfam" id="PF19754">
    <property type="entry name" value="DUF6241"/>
    <property type="match status" value="1"/>
</dbReference>
<dbReference type="InterPro" id="IPR046208">
    <property type="entry name" value="DUF6241"/>
</dbReference>
<keyword evidence="4" id="KW-1185">Reference proteome</keyword>
<dbReference type="EMBL" id="JBHUMF010000035">
    <property type="protein sequence ID" value="MFD2683140.1"/>
    <property type="molecule type" value="Genomic_DNA"/>
</dbReference>
<evidence type="ECO:0000256" key="1">
    <source>
        <dbReference type="SAM" id="MobiDB-lite"/>
    </source>
</evidence>
<protein>
    <submittedName>
        <fullName evidence="3">DUF6241 domain-containing protein</fullName>
    </submittedName>
</protein>
<evidence type="ECO:0000313" key="3">
    <source>
        <dbReference type="EMBL" id="MFD2683140.1"/>
    </source>
</evidence>
<feature type="region of interest" description="Disordered" evidence="1">
    <location>
        <begin position="37"/>
        <end position="68"/>
    </location>
</feature>